<dbReference type="InterPro" id="IPR004087">
    <property type="entry name" value="KH_dom"/>
</dbReference>
<protein>
    <recommendedName>
        <fullName evidence="2">K Homology domain-containing protein</fullName>
    </recommendedName>
</protein>
<sequence>MRFVPAEAAFLTGKNHGEAVRNIARASHTETKLSHNNRMLCITGNDRERTRAKRYVGFVLAQMERPVRLDDKDVDDDCSMVQVPDLAVGFVTGTNGAHLRRVEEEWGVIMMFAEFSGQSVSPVCGSGPVCRCETLVMFGPRRGRRGAQLTIMNVIEGKLPRYFSAKIKAHGETYESKADEGGDWGTTTMEVREGIMPYALGKNGGTRRKLMQASGAILQYLGNIAVMSGTQDEQTRAREYLTWLLQTLDGPVHVDHLEARSDVTVVDVPGRIVGFIKGTRRESLSRHEEDWGVLMLFVGEHGQHGYQQQEGLVQLLIFGAERARKGAEIDIMCAMEFKQKGFCTSRLPERSSSDEGFDVERIMLTEVEVSYALGTKGETRKKLAAASGAIVQFVGTVCCIAGIKPERQRCKDYLGWLLGRLKGRSTIDTRGRTDVTEIFVRAPNSKAMGIVTGKKGHTLQGVAKETGTWCIVAKDHQGVERLCIFSHVLGSWMGECGRRKAERMFRSVLKEARAYAEAENGRLPGKRRGGKGGGPRWWGKGGGGGPGGPGGGAWRSRSSSWGQDRRRSRSRGGDSRSAGRGGSRSRSRTRQREPSPRAWRSGSSRSR</sequence>
<name>A0A7S0FL05_9DINO</name>
<dbReference type="SUPFAM" id="SSF54791">
    <property type="entry name" value="Eukaryotic type KH-domain (KH-domain type I)"/>
    <property type="match status" value="2"/>
</dbReference>
<gene>
    <name evidence="3" type="ORF">PBAH0796_LOCUS17156</name>
</gene>
<evidence type="ECO:0000259" key="2">
    <source>
        <dbReference type="SMART" id="SM00322"/>
    </source>
</evidence>
<dbReference type="InterPro" id="IPR036612">
    <property type="entry name" value="KH_dom_type_1_sf"/>
</dbReference>
<dbReference type="AlphaFoldDB" id="A0A7S0FL05"/>
<organism evidence="3">
    <name type="scientific">Pyrodinium bahamense</name>
    <dbReference type="NCBI Taxonomy" id="73915"/>
    <lineage>
        <taxon>Eukaryota</taxon>
        <taxon>Sar</taxon>
        <taxon>Alveolata</taxon>
        <taxon>Dinophyceae</taxon>
        <taxon>Gonyaulacales</taxon>
        <taxon>Pyrocystaceae</taxon>
        <taxon>Pyrodinium</taxon>
    </lineage>
</organism>
<feature type="domain" description="K Homology" evidence="2">
    <location>
        <begin position="75"/>
        <end position="156"/>
    </location>
</feature>
<feature type="compositionally biased region" description="Gly residues" evidence="1">
    <location>
        <begin position="531"/>
        <end position="553"/>
    </location>
</feature>
<reference evidence="3" key="1">
    <citation type="submission" date="2021-01" db="EMBL/GenBank/DDBJ databases">
        <authorList>
            <person name="Corre E."/>
            <person name="Pelletier E."/>
            <person name="Niang G."/>
            <person name="Scheremetjew M."/>
            <person name="Finn R."/>
            <person name="Kale V."/>
            <person name="Holt S."/>
            <person name="Cochrane G."/>
            <person name="Meng A."/>
            <person name="Brown T."/>
            <person name="Cohen L."/>
        </authorList>
    </citation>
    <scope>NUCLEOTIDE SEQUENCE</scope>
    <source>
        <strain evidence="3">Pbaha01</strain>
    </source>
</reference>
<accession>A0A7S0FL05</accession>
<feature type="domain" description="K Homology" evidence="2">
    <location>
        <begin position="432"/>
        <end position="510"/>
    </location>
</feature>
<proteinExistence type="predicted"/>
<dbReference type="SMART" id="SM00322">
    <property type="entry name" value="KH"/>
    <property type="match status" value="5"/>
</dbReference>
<evidence type="ECO:0000256" key="1">
    <source>
        <dbReference type="SAM" id="MobiDB-lite"/>
    </source>
</evidence>
<feature type="domain" description="K Homology" evidence="2">
    <location>
        <begin position="356"/>
        <end position="422"/>
    </location>
</feature>
<dbReference type="Gene3D" id="3.30.310.210">
    <property type="match status" value="1"/>
</dbReference>
<dbReference type="EMBL" id="HBEG01028243">
    <property type="protein sequence ID" value="CAD8365002.1"/>
    <property type="molecule type" value="Transcribed_RNA"/>
</dbReference>
<feature type="domain" description="K Homology" evidence="2">
    <location>
        <begin position="183"/>
        <end position="246"/>
    </location>
</feature>
<feature type="domain" description="K Homology" evidence="2">
    <location>
        <begin position="260"/>
        <end position="336"/>
    </location>
</feature>
<evidence type="ECO:0000313" key="3">
    <source>
        <dbReference type="EMBL" id="CAD8365002.1"/>
    </source>
</evidence>
<dbReference type="GO" id="GO:0003723">
    <property type="term" value="F:RNA binding"/>
    <property type="evidence" value="ECO:0007669"/>
    <property type="project" value="InterPro"/>
</dbReference>
<feature type="region of interest" description="Disordered" evidence="1">
    <location>
        <begin position="520"/>
        <end position="607"/>
    </location>
</feature>